<dbReference type="SUPFAM" id="SSF48452">
    <property type="entry name" value="TPR-like"/>
    <property type="match status" value="1"/>
</dbReference>
<keyword evidence="3" id="KW-1185">Reference proteome</keyword>
<reference evidence="2 3" key="1">
    <citation type="submission" date="2014-12" db="EMBL/GenBank/DDBJ databases">
        <title>Genome sequence of Flavobacterium beibuense RSKm HC5.</title>
        <authorList>
            <person name="Kim J.F."/>
            <person name="Song J.Y."/>
            <person name="Kwak M.-J."/>
            <person name="Lee S.-W."/>
        </authorList>
    </citation>
    <scope>NUCLEOTIDE SEQUENCE [LARGE SCALE GENOMIC DNA]</scope>
    <source>
        <strain evidence="2 3">RSKm HC5</strain>
    </source>
</reference>
<dbReference type="Gene3D" id="1.25.40.10">
    <property type="entry name" value="Tetratricopeptide repeat domain"/>
    <property type="match status" value="1"/>
</dbReference>
<dbReference type="OrthoDB" id="792002at2"/>
<keyword evidence="1" id="KW-0812">Transmembrane</keyword>
<dbReference type="RefSeq" id="WP_129749287.1">
    <property type="nucleotide sequence ID" value="NZ_JUIW01000001.1"/>
</dbReference>
<evidence type="ECO:0000313" key="2">
    <source>
        <dbReference type="EMBL" id="RYJ45504.1"/>
    </source>
</evidence>
<evidence type="ECO:0000256" key="1">
    <source>
        <dbReference type="SAM" id="Phobius"/>
    </source>
</evidence>
<keyword evidence="1" id="KW-1133">Transmembrane helix</keyword>
<dbReference type="EMBL" id="JUIW01000001">
    <property type="protein sequence ID" value="RYJ45504.1"/>
    <property type="molecule type" value="Genomic_DNA"/>
</dbReference>
<accession>A0A444WIE8</accession>
<dbReference type="AlphaFoldDB" id="A0A444WIE8"/>
<evidence type="ECO:0008006" key="4">
    <source>
        <dbReference type="Google" id="ProtNLM"/>
    </source>
</evidence>
<comment type="caution">
    <text evidence="2">The sequence shown here is derived from an EMBL/GenBank/DDBJ whole genome shotgun (WGS) entry which is preliminary data.</text>
</comment>
<organism evidence="2 3">
    <name type="scientific">Flavobacterium beibuense</name>
    <dbReference type="NCBI Taxonomy" id="657326"/>
    <lineage>
        <taxon>Bacteria</taxon>
        <taxon>Pseudomonadati</taxon>
        <taxon>Bacteroidota</taxon>
        <taxon>Flavobacteriia</taxon>
        <taxon>Flavobacteriales</taxon>
        <taxon>Flavobacteriaceae</taxon>
        <taxon>Flavobacterium</taxon>
    </lineage>
</organism>
<feature type="transmembrane region" description="Helical" evidence="1">
    <location>
        <begin position="90"/>
        <end position="111"/>
    </location>
</feature>
<name>A0A444WIE8_9FLAO</name>
<dbReference type="InterPro" id="IPR011990">
    <property type="entry name" value="TPR-like_helical_dom_sf"/>
</dbReference>
<gene>
    <name evidence="2" type="ORF">NU09_0096</name>
</gene>
<sequence>MKTNSCIVCGDSKPVNETIAINSQLYCTGCFESTFTSENMLENKTIEVQRDPTVCSFCKKDFDTVELNKISQYPICPDCEVDVKNKTFPLWVKGFFAAVLVLVIFSFFWNWKYFTAYNSVNEAGKLYGEGDFASAAKEMTKARDIVPEVQDLTILISYYNGIALLQESKYTEALKEFAVCKEYLPENYDIDFLIVSSKIGLAFDNKDYEAFLDLSKERLELYPDIADYRASVASAYACIYAEKGDDDAKAGAFEYLDKAKAVDSISDDAKQYYKAIEYRIYSRNIITREEFQKQFPNGWTKS</sequence>
<keyword evidence="1" id="KW-0472">Membrane</keyword>
<proteinExistence type="predicted"/>
<evidence type="ECO:0000313" key="3">
    <source>
        <dbReference type="Proteomes" id="UP000289775"/>
    </source>
</evidence>
<protein>
    <recommendedName>
        <fullName evidence="4">Tetratricopeptide repeat protein</fullName>
    </recommendedName>
</protein>
<dbReference type="Proteomes" id="UP000289775">
    <property type="component" value="Unassembled WGS sequence"/>
</dbReference>